<accession>A0A1A9WRF8</accession>
<dbReference type="InterPro" id="IPR013783">
    <property type="entry name" value="Ig-like_fold"/>
</dbReference>
<keyword evidence="3" id="KW-1185">Reference proteome</keyword>
<dbReference type="Pfam" id="PF13927">
    <property type="entry name" value="Ig_3"/>
    <property type="match status" value="1"/>
</dbReference>
<evidence type="ECO:0000259" key="1">
    <source>
        <dbReference type="PROSITE" id="PS50835"/>
    </source>
</evidence>
<reference evidence="3" key="1">
    <citation type="submission" date="2014-03" db="EMBL/GenBank/DDBJ databases">
        <authorList>
            <person name="Aksoy S."/>
            <person name="Warren W."/>
            <person name="Wilson R.K."/>
        </authorList>
    </citation>
    <scope>NUCLEOTIDE SEQUENCE [LARGE SCALE GENOMIC DNA]</scope>
    <source>
        <strain evidence="3">IAEA</strain>
    </source>
</reference>
<dbReference type="PANTHER" id="PTHR23278:SF19">
    <property type="entry name" value="OBSCURIN"/>
    <property type="match status" value="1"/>
</dbReference>
<organism evidence="2 3">
    <name type="scientific">Glossina brevipalpis</name>
    <dbReference type="NCBI Taxonomy" id="37001"/>
    <lineage>
        <taxon>Eukaryota</taxon>
        <taxon>Metazoa</taxon>
        <taxon>Ecdysozoa</taxon>
        <taxon>Arthropoda</taxon>
        <taxon>Hexapoda</taxon>
        <taxon>Insecta</taxon>
        <taxon>Pterygota</taxon>
        <taxon>Neoptera</taxon>
        <taxon>Endopterygota</taxon>
        <taxon>Diptera</taxon>
        <taxon>Brachycera</taxon>
        <taxon>Muscomorpha</taxon>
        <taxon>Hippoboscoidea</taxon>
        <taxon>Glossinidae</taxon>
        <taxon>Glossina</taxon>
    </lineage>
</organism>
<sequence>MNPIVPTLQLDLGSNLNPEDIEEGDDVYFECKVHANPAAYKVIWKHNHQIIQHNQRAGVIVSSGDLALQGVTRHQAGNYTCTASNVEGDGDSNVVELKVMCKYIRSVNNKINEALSLTEAAIVVAAVVVVVVEW</sequence>
<dbReference type="STRING" id="37001.A0A1A9WRF8"/>
<dbReference type="InterPro" id="IPR036179">
    <property type="entry name" value="Ig-like_dom_sf"/>
</dbReference>
<dbReference type="VEuPathDB" id="VectorBase:GBRI029396"/>
<dbReference type="Proteomes" id="UP000091820">
    <property type="component" value="Unassembled WGS sequence"/>
</dbReference>
<dbReference type="SMART" id="SM00409">
    <property type="entry name" value="IG"/>
    <property type="match status" value="1"/>
</dbReference>
<dbReference type="InterPro" id="IPR007110">
    <property type="entry name" value="Ig-like_dom"/>
</dbReference>
<feature type="domain" description="Ig-like" evidence="1">
    <location>
        <begin position="6"/>
        <end position="98"/>
    </location>
</feature>
<dbReference type="PANTHER" id="PTHR23278">
    <property type="entry name" value="SIDESTEP PROTEIN"/>
    <property type="match status" value="1"/>
</dbReference>
<evidence type="ECO:0000313" key="2">
    <source>
        <dbReference type="EnsemblMetazoa" id="GBRI029396-PA"/>
    </source>
</evidence>
<protein>
    <submittedName>
        <fullName evidence="2">Ig-like domain-containing protein</fullName>
    </submittedName>
</protein>
<dbReference type="AlphaFoldDB" id="A0A1A9WRF8"/>
<dbReference type="SMART" id="SM00408">
    <property type="entry name" value="IGc2"/>
    <property type="match status" value="1"/>
</dbReference>
<dbReference type="EnsemblMetazoa" id="GBRI029396-RA">
    <property type="protein sequence ID" value="GBRI029396-PA"/>
    <property type="gene ID" value="GBRI029396"/>
</dbReference>
<dbReference type="PROSITE" id="PS50835">
    <property type="entry name" value="IG_LIKE"/>
    <property type="match status" value="1"/>
</dbReference>
<name>A0A1A9WRF8_9MUSC</name>
<dbReference type="SUPFAM" id="SSF48726">
    <property type="entry name" value="Immunoglobulin"/>
    <property type="match status" value="1"/>
</dbReference>
<dbReference type="InterPro" id="IPR003599">
    <property type="entry name" value="Ig_sub"/>
</dbReference>
<evidence type="ECO:0000313" key="3">
    <source>
        <dbReference type="Proteomes" id="UP000091820"/>
    </source>
</evidence>
<reference evidence="2" key="2">
    <citation type="submission" date="2020-05" db="UniProtKB">
        <authorList>
            <consortium name="EnsemblMetazoa"/>
        </authorList>
    </citation>
    <scope>IDENTIFICATION</scope>
    <source>
        <strain evidence="2">IAEA</strain>
    </source>
</reference>
<proteinExistence type="predicted"/>
<dbReference type="InterPro" id="IPR003598">
    <property type="entry name" value="Ig_sub2"/>
</dbReference>
<dbReference type="Gene3D" id="2.60.40.10">
    <property type="entry name" value="Immunoglobulins"/>
    <property type="match status" value="1"/>
</dbReference>